<dbReference type="SUPFAM" id="SSF55729">
    <property type="entry name" value="Acyl-CoA N-acyltransferases (Nat)"/>
    <property type="match status" value="1"/>
</dbReference>
<dbReference type="AlphaFoldDB" id="A0A318T4J0"/>
<gene>
    <name evidence="2" type="ORF">C7477_11611</name>
</gene>
<dbReference type="InterPro" id="IPR000182">
    <property type="entry name" value="GNAT_dom"/>
</dbReference>
<name>A0A318T4J0_9HYPH</name>
<dbReference type="PROSITE" id="PS51186">
    <property type="entry name" value="GNAT"/>
    <property type="match status" value="1"/>
</dbReference>
<keyword evidence="2" id="KW-0808">Transferase</keyword>
<reference evidence="2 3" key="1">
    <citation type="submission" date="2018-06" db="EMBL/GenBank/DDBJ databases">
        <title>Genomic Encyclopedia of Type Strains, Phase III (KMG-III): the genomes of soil and plant-associated and newly described type strains.</title>
        <authorList>
            <person name="Whitman W."/>
        </authorList>
    </citation>
    <scope>NUCLEOTIDE SEQUENCE [LARGE SCALE GENOMIC DNA]</scope>
    <source>
        <strain evidence="2 3">ORS 1419</strain>
    </source>
</reference>
<dbReference type="InterPro" id="IPR016181">
    <property type="entry name" value="Acyl_CoA_acyltransferase"/>
</dbReference>
<feature type="domain" description="N-acetyltransferase" evidence="1">
    <location>
        <begin position="12"/>
        <end position="175"/>
    </location>
</feature>
<accession>A0A318T4J0</accession>
<evidence type="ECO:0000259" key="1">
    <source>
        <dbReference type="PROSITE" id="PS51186"/>
    </source>
</evidence>
<dbReference type="PANTHER" id="PTHR43072:SF8">
    <property type="entry name" value="ACYLTRANSFERASE FABY-RELATED"/>
    <property type="match status" value="1"/>
</dbReference>
<sequence length="186" mass="19963">MEPALISPIDTMTLRGCEPGDIPEITAIYAHAVLTGTASFELAPPTEQEMARRREVLTAGGFPYVVAIVAGRLAGYAYAGPYRPRPAYGNTVESSVYVHEDFHGRGIGKALMIEVIEQAEERGFRQMVAVIGDSANRASIGLHESLGFNIIGTLTSVGWKHGRWLDTVLAQRALGPGDTAAPSRAR</sequence>
<dbReference type="PANTHER" id="PTHR43072">
    <property type="entry name" value="N-ACETYLTRANSFERASE"/>
    <property type="match status" value="1"/>
</dbReference>
<evidence type="ECO:0000313" key="2">
    <source>
        <dbReference type="EMBL" id="PYE87053.1"/>
    </source>
</evidence>
<organism evidence="2 3">
    <name type="scientific">Phyllobacterium leguminum</name>
    <dbReference type="NCBI Taxonomy" id="314237"/>
    <lineage>
        <taxon>Bacteria</taxon>
        <taxon>Pseudomonadati</taxon>
        <taxon>Pseudomonadota</taxon>
        <taxon>Alphaproteobacteria</taxon>
        <taxon>Hyphomicrobiales</taxon>
        <taxon>Phyllobacteriaceae</taxon>
        <taxon>Phyllobacterium</taxon>
    </lineage>
</organism>
<evidence type="ECO:0000313" key="3">
    <source>
        <dbReference type="Proteomes" id="UP000247454"/>
    </source>
</evidence>
<comment type="caution">
    <text evidence="2">The sequence shown here is derived from an EMBL/GenBank/DDBJ whole genome shotgun (WGS) entry which is preliminary data.</text>
</comment>
<protein>
    <submittedName>
        <fullName evidence="2">Phosphinothricin acetyltransferase</fullName>
    </submittedName>
</protein>
<dbReference type="Pfam" id="PF00583">
    <property type="entry name" value="Acetyltransf_1"/>
    <property type="match status" value="1"/>
</dbReference>
<dbReference type="EMBL" id="QJTF01000016">
    <property type="protein sequence ID" value="PYE87053.1"/>
    <property type="molecule type" value="Genomic_DNA"/>
</dbReference>
<dbReference type="CDD" id="cd04301">
    <property type="entry name" value="NAT_SF"/>
    <property type="match status" value="1"/>
</dbReference>
<dbReference type="Proteomes" id="UP000247454">
    <property type="component" value="Unassembled WGS sequence"/>
</dbReference>
<proteinExistence type="predicted"/>
<keyword evidence="3" id="KW-1185">Reference proteome</keyword>
<dbReference type="Gene3D" id="3.40.630.30">
    <property type="match status" value="1"/>
</dbReference>
<dbReference type="GO" id="GO:0016747">
    <property type="term" value="F:acyltransferase activity, transferring groups other than amino-acyl groups"/>
    <property type="evidence" value="ECO:0007669"/>
    <property type="project" value="InterPro"/>
</dbReference>